<organism evidence="3 4">
    <name type="scientific">Fusarium solani</name>
    <name type="common">Filamentous fungus</name>
    <dbReference type="NCBI Taxonomy" id="169388"/>
    <lineage>
        <taxon>Eukaryota</taxon>
        <taxon>Fungi</taxon>
        <taxon>Dikarya</taxon>
        <taxon>Ascomycota</taxon>
        <taxon>Pezizomycotina</taxon>
        <taxon>Sordariomycetes</taxon>
        <taxon>Hypocreomycetidae</taxon>
        <taxon>Hypocreales</taxon>
        <taxon>Nectriaceae</taxon>
        <taxon>Fusarium</taxon>
        <taxon>Fusarium solani species complex</taxon>
    </lineage>
</organism>
<comment type="caution">
    <text evidence="3">The sequence shown here is derived from an EMBL/GenBank/DDBJ whole genome shotgun (WGS) entry which is preliminary data.</text>
</comment>
<feature type="compositionally biased region" description="Basic residues" evidence="1">
    <location>
        <begin position="696"/>
        <end position="706"/>
    </location>
</feature>
<dbReference type="AlphaFoldDB" id="A0A9P9GSY0"/>
<dbReference type="Gene3D" id="1.10.510.10">
    <property type="entry name" value="Transferase(Phosphotransferase) domain 1"/>
    <property type="match status" value="1"/>
</dbReference>
<dbReference type="PANTHER" id="PTHR37171">
    <property type="entry name" value="SERINE/THREONINE-PROTEIN KINASE YRZF-RELATED"/>
    <property type="match status" value="1"/>
</dbReference>
<reference evidence="3" key="1">
    <citation type="journal article" date="2021" name="Nat. Commun.">
        <title>Genetic determinants of endophytism in the Arabidopsis root mycobiome.</title>
        <authorList>
            <person name="Mesny F."/>
            <person name="Miyauchi S."/>
            <person name="Thiergart T."/>
            <person name="Pickel B."/>
            <person name="Atanasova L."/>
            <person name="Karlsson M."/>
            <person name="Huettel B."/>
            <person name="Barry K.W."/>
            <person name="Haridas S."/>
            <person name="Chen C."/>
            <person name="Bauer D."/>
            <person name="Andreopoulos W."/>
            <person name="Pangilinan J."/>
            <person name="LaButti K."/>
            <person name="Riley R."/>
            <person name="Lipzen A."/>
            <person name="Clum A."/>
            <person name="Drula E."/>
            <person name="Henrissat B."/>
            <person name="Kohler A."/>
            <person name="Grigoriev I.V."/>
            <person name="Martin F.M."/>
            <person name="Hacquard S."/>
        </authorList>
    </citation>
    <scope>NUCLEOTIDE SEQUENCE</scope>
    <source>
        <strain evidence="3">FSSC 5 MPI-SDFR-AT-0091</strain>
    </source>
</reference>
<evidence type="ECO:0000259" key="2">
    <source>
        <dbReference type="Pfam" id="PF01636"/>
    </source>
</evidence>
<dbReference type="Proteomes" id="UP000736672">
    <property type="component" value="Unassembled WGS sequence"/>
</dbReference>
<feature type="domain" description="Aminoglycoside phosphotransferase" evidence="2">
    <location>
        <begin position="649"/>
        <end position="691"/>
    </location>
</feature>
<dbReference type="OrthoDB" id="411394at2759"/>
<dbReference type="InterPro" id="IPR011009">
    <property type="entry name" value="Kinase-like_dom_sf"/>
</dbReference>
<dbReference type="EMBL" id="JAGTJS010000018">
    <property type="protein sequence ID" value="KAH7243864.1"/>
    <property type="molecule type" value="Genomic_DNA"/>
</dbReference>
<dbReference type="Pfam" id="PF01636">
    <property type="entry name" value="APH"/>
    <property type="match status" value="1"/>
</dbReference>
<feature type="region of interest" description="Disordered" evidence="1">
    <location>
        <begin position="172"/>
        <end position="201"/>
    </location>
</feature>
<evidence type="ECO:0000313" key="4">
    <source>
        <dbReference type="Proteomes" id="UP000736672"/>
    </source>
</evidence>
<proteinExistence type="predicted"/>
<sequence>MSESDEVKSLKKELAETRAALLVHKKTTFDEYLRYCHEHLFKSLKVRAPPAATSSQSTTTVNGKYYPLKLRPWEDFITSQRTHYNIMRDVLSNSHLLPSLSEVESVTEDALMAGPVTCEADLKEFEYRALENPVGKIFRVFGPLCQSHRATKGLKCDKVVFRNRVDALTETDPVEHSRVSAQPIQKRRGQSGPQKKVIREQDKPRIGVPDRWCTRDETMIAFPVEYKAAHKITVEDFVQALRKEDLFSSVLRRVSSHKLSAGDDRVDERAEERVAKALAQTFHYMVCCRTSFGYLTAGNSLIFLHVGEDARVLYYHMVHPDTSAEGETLDPFFTAVAQLSAFCLQSFLDPGKTEQWLESEQADLQVWPNMYADMREPTAELPSSSPPAAMTASYDPSSSFERDTARSPQTRRTRSSCKDTHLPEGRSGPDDTDSDASYHSEDDGDVSEALPSLTVALEGSNKRKKGSSDNSHSGSTNGSSFNLADRQYCTQACLLGLKRKGLLDENCPNVALHRAPGGGACHRIGASEFIQIVDRQMNRPYDRYRYCKPVEGKYGAIGQLFKLSLRPYGYTFVGKGTFAAAVLSIEHEKKVYSQLEPLQGDIIPVSLGSIDLQTPYPLMMSFVVHMLLLSWGGDQMADEAYVKEQQKPLQRLLRTHGVFHNDLRHQNLLWNNERGSVMLIDFNLATIEPPLKHKQISRLSGKRKRRDTGDSGRRAIPFVRS</sequence>
<accession>A0A9P9GSY0</accession>
<dbReference type="InterPro" id="IPR052396">
    <property type="entry name" value="Meiotic_Drive_Suppr_Kinase"/>
</dbReference>
<evidence type="ECO:0000313" key="3">
    <source>
        <dbReference type="EMBL" id="KAH7243864.1"/>
    </source>
</evidence>
<feature type="compositionally biased region" description="Polar residues" evidence="1">
    <location>
        <begin position="468"/>
        <end position="480"/>
    </location>
</feature>
<dbReference type="InterPro" id="IPR002575">
    <property type="entry name" value="Aminoglycoside_PTrfase"/>
</dbReference>
<feature type="region of interest" description="Disordered" evidence="1">
    <location>
        <begin position="696"/>
        <end position="721"/>
    </location>
</feature>
<dbReference type="SUPFAM" id="SSF56112">
    <property type="entry name" value="Protein kinase-like (PK-like)"/>
    <property type="match status" value="1"/>
</dbReference>
<feature type="region of interest" description="Disordered" evidence="1">
    <location>
        <begin position="377"/>
        <end position="480"/>
    </location>
</feature>
<protein>
    <recommendedName>
        <fullName evidence="2">Aminoglycoside phosphotransferase domain-containing protein</fullName>
    </recommendedName>
</protein>
<gene>
    <name evidence="3" type="ORF">B0J15DRAFT_501226</name>
</gene>
<keyword evidence="4" id="KW-1185">Reference proteome</keyword>
<name>A0A9P9GSY0_FUSSL</name>
<evidence type="ECO:0000256" key="1">
    <source>
        <dbReference type="SAM" id="MobiDB-lite"/>
    </source>
</evidence>
<feature type="compositionally biased region" description="Basic and acidic residues" evidence="1">
    <location>
        <begin position="416"/>
        <end position="429"/>
    </location>
</feature>
<dbReference type="PANTHER" id="PTHR37171:SF1">
    <property type="entry name" value="SERINE_THREONINE-PROTEIN KINASE YRZF-RELATED"/>
    <property type="match status" value="1"/>
</dbReference>